<protein>
    <submittedName>
        <fullName evidence="2">Uncharacterized protein</fullName>
    </submittedName>
</protein>
<feature type="transmembrane region" description="Helical" evidence="1">
    <location>
        <begin position="66"/>
        <end position="83"/>
    </location>
</feature>
<keyword evidence="1" id="KW-1133">Transmembrane helix</keyword>
<comment type="caution">
    <text evidence="2">The sequence shown here is derived from an EMBL/GenBank/DDBJ whole genome shotgun (WGS) entry which is preliminary data.</text>
</comment>
<gene>
    <name evidence="2" type="ORF">E7215_12210</name>
</gene>
<evidence type="ECO:0000313" key="2">
    <source>
        <dbReference type="EMBL" id="MBE6060919.1"/>
    </source>
</evidence>
<dbReference type="Proteomes" id="UP000768462">
    <property type="component" value="Unassembled WGS sequence"/>
</dbReference>
<dbReference type="EMBL" id="SVCM01000142">
    <property type="protein sequence ID" value="MBE6060919.1"/>
    <property type="molecule type" value="Genomic_DNA"/>
</dbReference>
<name>A0A927W9T2_9CLOT</name>
<reference evidence="2" key="1">
    <citation type="submission" date="2019-04" db="EMBL/GenBank/DDBJ databases">
        <title>Evolution of Biomass-Degrading Anaerobic Consortia Revealed by Metagenomics.</title>
        <authorList>
            <person name="Peng X."/>
        </authorList>
    </citation>
    <scope>NUCLEOTIDE SEQUENCE</scope>
    <source>
        <strain evidence="2">SIG254</strain>
    </source>
</reference>
<feature type="transmembrane region" description="Helical" evidence="1">
    <location>
        <begin position="34"/>
        <end position="54"/>
    </location>
</feature>
<dbReference type="AlphaFoldDB" id="A0A927W9T2"/>
<keyword evidence="1" id="KW-0472">Membrane</keyword>
<dbReference type="PROSITE" id="PS51257">
    <property type="entry name" value="PROKAR_LIPOPROTEIN"/>
    <property type="match status" value="1"/>
</dbReference>
<accession>A0A927W9T2</accession>
<proteinExistence type="predicted"/>
<sequence>MRKYSVVCLLFGIALGCILSVGNKVDKIDSIYNVSTNIIIVLITLASIFILSMLKVDYNIKVSQVIFGYVLEIIVALMVSFMLNKL</sequence>
<evidence type="ECO:0000313" key="3">
    <source>
        <dbReference type="Proteomes" id="UP000768462"/>
    </source>
</evidence>
<evidence type="ECO:0000256" key="1">
    <source>
        <dbReference type="SAM" id="Phobius"/>
    </source>
</evidence>
<keyword evidence="1" id="KW-0812">Transmembrane</keyword>
<organism evidence="2 3">
    <name type="scientific">Clostridium sulfidigenes</name>
    <dbReference type="NCBI Taxonomy" id="318464"/>
    <lineage>
        <taxon>Bacteria</taxon>
        <taxon>Bacillati</taxon>
        <taxon>Bacillota</taxon>
        <taxon>Clostridia</taxon>
        <taxon>Eubacteriales</taxon>
        <taxon>Clostridiaceae</taxon>
        <taxon>Clostridium</taxon>
    </lineage>
</organism>